<accession>A0A1G9L828</accession>
<dbReference type="SUPFAM" id="SSF54631">
    <property type="entry name" value="CBS-domain pair"/>
    <property type="match status" value="1"/>
</dbReference>
<reference evidence="4 5" key="1">
    <citation type="submission" date="2016-10" db="EMBL/GenBank/DDBJ databases">
        <authorList>
            <person name="de Groot N.N."/>
        </authorList>
    </citation>
    <scope>NUCLEOTIDE SEQUENCE [LARGE SCALE GENOMIC DNA]</scope>
    <source>
        <strain evidence="4 5">DSM 797</strain>
    </source>
</reference>
<dbReference type="PANTHER" id="PTHR43080">
    <property type="entry name" value="CBS DOMAIN-CONTAINING PROTEIN CBSX3, MITOCHONDRIAL"/>
    <property type="match status" value="1"/>
</dbReference>
<dbReference type="RefSeq" id="WP_092724565.1">
    <property type="nucleotide sequence ID" value="NZ_FNGW01000002.1"/>
</dbReference>
<organism evidence="4 5">
    <name type="scientific">Romboutsia lituseburensis DSM 797</name>
    <dbReference type="NCBI Taxonomy" id="1121325"/>
    <lineage>
        <taxon>Bacteria</taxon>
        <taxon>Bacillati</taxon>
        <taxon>Bacillota</taxon>
        <taxon>Clostridia</taxon>
        <taxon>Peptostreptococcales</taxon>
        <taxon>Peptostreptococcaceae</taxon>
        <taxon>Romboutsia</taxon>
    </lineage>
</organism>
<dbReference type="STRING" id="1121325.SAMN04515677_102446"/>
<dbReference type="Pfam" id="PF00571">
    <property type="entry name" value="CBS"/>
    <property type="match status" value="2"/>
</dbReference>
<dbReference type="InterPro" id="IPR046342">
    <property type="entry name" value="CBS_dom_sf"/>
</dbReference>
<dbReference type="EMBL" id="FNGW01000002">
    <property type="protein sequence ID" value="SDL58130.1"/>
    <property type="molecule type" value="Genomic_DNA"/>
</dbReference>
<evidence type="ECO:0000313" key="5">
    <source>
        <dbReference type="Proteomes" id="UP000199068"/>
    </source>
</evidence>
<sequence>MNILFFLTPKSEVAYIYEDYTMRQALEKMEYHRYSAIPIIDNEGKYVGTITEGDLLWTLKNDFSLDLRAVEEVPIMNIKRRMDNAPVSVNANIEDLISKSMNQNFVPVIDDQKTFIGIIKRRDIIEYCYNKLKA</sequence>
<dbReference type="PANTHER" id="PTHR43080:SF26">
    <property type="entry name" value="REGULATORY PROTEIN"/>
    <property type="match status" value="1"/>
</dbReference>
<dbReference type="AlphaFoldDB" id="A0A1G9L828"/>
<dbReference type="CDD" id="cd09834">
    <property type="entry name" value="CBS_pair_bac"/>
    <property type="match status" value="1"/>
</dbReference>
<keyword evidence="1 2" id="KW-0129">CBS domain</keyword>
<proteinExistence type="predicted"/>
<name>A0A1G9L828_9FIRM</name>
<protein>
    <submittedName>
        <fullName evidence="4">CBS domain-containing protein</fullName>
    </submittedName>
</protein>
<dbReference type="Gene3D" id="3.10.580.10">
    <property type="entry name" value="CBS-domain"/>
    <property type="match status" value="1"/>
</dbReference>
<evidence type="ECO:0000256" key="1">
    <source>
        <dbReference type="ARBA" id="ARBA00023122"/>
    </source>
</evidence>
<gene>
    <name evidence="4" type="ORF">SAMN04515677_102446</name>
</gene>
<dbReference type="InterPro" id="IPR000644">
    <property type="entry name" value="CBS_dom"/>
</dbReference>
<evidence type="ECO:0000256" key="2">
    <source>
        <dbReference type="PROSITE-ProRule" id="PRU00703"/>
    </source>
</evidence>
<evidence type="ECO:0000259" key="3">
    <source>
        <dbReference type="PROSITE" id="PS51371"/>
    </source>
</evidence>
<dbReference type="SMART" id="SM00116">
    <property type="entry name" value="CBS"/>
    <property type="match status" value="1"/>
</dbReference>
<dbReference type="Proteomes" id="UP000199068">
    <property type="component" value="Unassembled WGS sequence"/>
</dbReference>
<feature type="domain" description="CBS" evidence="3">
    <location>
        <begin position="7"/>
        <end position="67"/>
    </location>
</feature>
<dbReference type="InterPro" id="IPR051257">
    <property type="entry name" value="Diverse_CBS-Domain"/>
</dbReference>
<dbReference type="PROSITE" id="PS51371">
    <property type="entry name" value="CBS"/>
    <property type="match status" value="1"/>
</dbReference>
<evidence type="ECO:0000313" key="4">
    <source>
        <dbReference type="EMBL" id="SDL58130.1"/>
    </source>
</evidence>
<keyword evidence="5" id="KW-1185">Reference proteome</keyword>